<dbReference type="AlphaFoldDB" id="A0A1M5NP96"/>
<evidence type="ECO:0000256" key="1">
    <source>
        <dbReference type="SAM" id="MobiDB-lite"/>
    </source>
</evidence>
<evidence type="ECO:0000313" key="2">
    <source>
        <dbReference type="EMBL" id="SHG91360.1"/>
    </source>
</evidence>
<accession>A0A1M5NP96</accession>
<proteinExistence type="predicted"/>
<sequence length="179" mass="20644">MKRLLRYNSRHMLHFPGDGKMPQLNPLSYSSQSKSGKRTKSLHEPLRMFRLRQRLFCFAGRQRCGERGEGASTPDTWDLGPDDNRTCSHCGSIHPDDLMEICRKTLVDDRYGIEGTTKSYKVYVRQPGVRNASEGAIKFYKWHAPESPTEEDQELFARACRVTRERFDAQWAKTRASAS</sequence>
<feature type="region of interest" description="Disordered" evidence="1">
    <location>
        <begin position="15"/>
        <end position="43"/>
    </location>
</feature>
<reference evidence="2 3" key="1">
    <citation type="submission" date="2016-11" db="EMBL/GenBank/DDBJ databases">
        <authorList>
            <person name="Jaros S."/>
            <person name="Januszkiewicz K."/>
            <person name="Wedrychowicz H."/>
        </authorList>
    </citation>
    <scope>NUCLEOTIDE SEQUENCE [LARGE SCALE GENOMIC DNA]</scope>
    <source>
        <strain evidence="2 3">GAS138</strain>
    </source>
</reference>
<feature type="compositionally biased region" description="Polar residues" evidence="1">
    <location>
        <begin position="25"/>
        <end position="34"/>
    </location>
</feature>
<dbReference type="EMBL" id="LT670817">
    <property type="protein sequence ID" value="SHG91360.1"/>
    <property type="molecule type" value="Genomic_DNA"/>
</dbReference>
<organism evidence="2 3">
    <name type="scientific">Bradyrhizobium erythrophlei</name>
    <dbReference type="NCBI Taxonomy" id="1437360"/>
    <lineage>
        <taxon>Bacteria</taxon>
        <taxon>Pseudomonadati</taxon>
        <taxon>Pseudomonadota</taxon>
        <taxon>Alphaproteobacteria</taxon>
        <taxon>Hyphomicrobiales</taxon>
        <taxon>Nitrobacteraceae</taxon>
        <taxon>Bradyrhizobium</taxon>
    </lineage>
</organism>
<gene>
    <name evidence="2" type="ORF">SAMN05443248_3068</name>
</gene>
<name>A0A1M5NP96_9BRAD</name>
<protein>
    <submittedName>
        <fullName evidence="2">Uncharacterized protein</fullName>
    </submittedName>
</protein>
<dbReference type="Proteomes" id="UP000189796">
    <property type="component" value="Chromosome I"/>
</dbReference>
<dbReference type="OrthoDB" id="8481937at2"/>
<dbReference type="RefSeq" id="WP_079602014.1">
    <property type="nucleotide sequence ID" value="NZ_LT670817.1"/>
</dbReference>
<evidence type="ECO:0000313" key="3">
    <source>
        <dbReference type="Proteomes" id="UP000189796"/>
    </source>
</evidence>